<feature type="transmembrane region" description="Helical" evidence="1">
    <location>
        <begin position="51"/>
        <end position="71"/>
    </location>
</feature>
<gene>
    <name evidence="2" type="ordered locus">Trebr_0385</name>
</gene>
<feature type="transmembrane region" description="Helical" evidence="1">
    <location>
        <begin position="161"/>
        <end position="179"/>
    </location>
</feature>
<feature type="transmembrane region" description="Helical" evidence="1">
    <location>
        <begin position="211"/>
        <end position="231"/>
    </location>
</feature>
<sequence>MGKKRIFGFIRAEGLSPRRFASLGEAVFDTVYLCTVLAFGVYLMIRAEKSVQLLAGVMALILGLGDAFHLVPRIRASFSREPAERFRRALGVGKLVTSVSMTVFYVLLWHVGMLLFPVPSAAAPTVCVYVLAAVRILLCFMPQNGWTSVHPPVSWAVFRNIPFFLLAALVAWPFAAYAGSVPAVTYMWLAIALSFLFYVPVVLFSDAHPAVGALMIPKTAAYVWIVVMCLFL</sequence>
<dbReference type="RefSeq" id="WP_013757551.1">
    <property type="nucleotide sequence ID" value="NC_015500.1"/>
</dbReference>
<proteinExistence type="predicted"/>
<protein>
    <submittedName>
        <fullName evidence="2">Uncharacterized protein</fullName>
    </submittedName>
</protein>
<name>F4LNH8_TREBD</name>
<accession>F4LNH8</accession>
<feature type="transmembrane region" description="Helical" evidence="1">
    <location>
        <begin position="121"/>
        <end position="140"/>
    </location>
</feature>
<dbReference type="KEGG" id="tbe:Trebr_0385"/>
<keyword evidence="1" id="KW-0472">Membrane</keyword>
<reference evidence="3" key="1">
    <citation type="submission" date="2011-04" db="EMBL/GenBank/DDBJ databases">
        <title>The complete genome of Treponema brennaborense DSM 12168.</title>
        <authorList>
            <person name="Lucas S."/>
            <person name="Han J."/>
            <person name="Lapidus A."/>
            <person name="Bruce D."/>
            <person name="Goodwin L."/>
            <person name="Pitluck S."/>
            <person name="Peters L."/>
            <person name="Kyrpides N."/>
            <person name="Mavromatis K."/>
            <person name="Ivanova N."/>
            <person name="Mikhailova N."/>
            <person name="Pagani I."/>
            <person name="Teshima H."/>
            <person name="Detter J.C."/>
            <person name="Tapia R."/>
            <person name="Han C."/>
            <person name="Land M."/>
            <person name="Hauser L."/>
            <person name="Markowitz V."/>
            <person name="Cheng J.-F."/>
            <person name="Hugenholtz P."/>
            <person name="Woyke T."/>
            <person name="Wu D."/>
            <person name="Gronow S."/>
            <person name="Wellnitz S."/>
            <person name="Brambilla E."/>
            <person name="Klenk H.-P."/>
            <person name="Eisen J.A."/>
        </authorList>
    </citation>
    <scope>NUCLEOTIDE SEQUENCE [LARGE SCALE GENOMIC DNA]</scope>
    <source>
        <strain evidence="3">DSM 12168 / CIP 105900 / DD5/3</strain>
    </source>
</reference>
<evidence type="ECO:0000313" key="3">
    <source>
        <dbReference type="Proteomes" id="UP000006546"/>
    </source>
</evidence>
<evidence type="ECO:0000256" key="1">
    <source>
        <dbReference type="SAM" id="Phobius"/>
    </source>
</evidence>
<dbReference type="AlphaFoldDB" id="F4LNH8"/>
<feature type="transmembrane region" description="Helical" evidence="1">
    <location>
        <begin position="92"/>
        <end position="115"/>
    </location>
</feature>
<feature type="transmembrane region" description="Helical" evidence="1">
    <location>
        <begin position="20"/>
        <end position="45"/>
    </location>
</feature>
<evidence type="ECO:0000313" key="2">
    <source>
        <dbReference type="EMBL" id="AEE15832.1"/>
    </source>
</evidence>
<dbReference type="STRING" id="906968.Trebr_0385"/>
<keyword evidence="3" id="KW-1185">Reference proteome</keyword>
<dbReference type="eggNOG" id="ENOG502Z7HS">
    <property type="taxonomic scope" value="Bacteria"/>
</dbReference>
<dbReference type="EMBL" id="CP002696">
    <property type="protein sequence ID" value="AEE15832.1"/>
    <property type="molecule type" value="Genomic_DNA"/>
</dbReference>
<feature type="transmembrane region" description="Helical" evidence="1">
    <location>
        <begin position="185"/>
        <end position="204"/>
    </location>
</feature>
<keyword evidence="1" id="KW-0812">Transmembrane</keyword>
<dbReference type="Proteomes" id="UP000006546">
    <property type="component" value="Chromosome"/>
</dbReference>
<dbReference type="HOGENOM" id="CLU_106583_0_0_12"/>
<keyword evidence="1" id="KW-1133">Transmembrane helix</keyword>
<organism evidence="2 3">
    <name type="scientific">Treponema brennaborense (strain DSM 12168 / CIP 105900 / DD5/3)</name>
    <dbReference type="NCBI Taxonomy" id="906968"/>
    <lineage>
        <taxon>Bacteria</taxon>
        <taxon>Pseudomonadati</taxon>
        <taxon>Spirochaetota</taxon>
        <taxon>Spirochaetia</taxon>
        <taxon>Spirochaetales</taxon>
        <taxon>Treponemataceae</taxon>
        <taxon>Treponema</taxon>
    </lineage>
</organism>